<sequence length="102" mass="11801">MRIFAQRNNTGLPPICGTLQHRFRTMHQLKTNDNDMRKHLILLCTAAFLSSLHINRNQQNRTSHRIEPMQKPQPPFPMSHYRQSRHCAAVQTHATTSTPSTT</sequence>
<dbReference type="AlphaFoldDB" id="A0AAD1BMM4"/>
<feature type="region of interest" description="Disordered" evidence="1">
    <location>
        <begin position="59"/>
        <end position="102"/>
    </location>
</feature>
<evidence type="ECO:0000313" key="2">
    <source>
        <dbReference type="EMBL" id="BAR96992.1"/>
    </source>
</evidence>
<evidence type="ECO:0000313" key="3">
    <source>
        <dbReference type="Proteomes" id="UP000067008"/>
    </source>
</evidence>
<reference evidence="2 3" key="1">
    <citation type="submission" date="2015-07" db="EMBL/GenBank/DDBJ databases">
        <title>Complete genome sequence of Prevotella intermedia strain 17-2.</title>
        <authorList>
            <person name="Nambu T."/>
        </authorList>
    </citation>
    <scope>NUCLEOTIDE SEQUENCE [LARGE SCALE GENOMIC DNA]</scope>
    <source>
        <strain evidence="2 3">17-2</strain>
    </source>
</reference>
<dbReference type="Proteomes" id="UP000067008">
    <property type="component" value="Chromosome 1"/>
</dbReference>
<protein>
    <submittedName>
        <fullName evidence="2">Uncharacterized protein</fullName>
    </submittedName>
</protein>
<evidence type="ECO:0000256" key="1">
    <source>
        <dbReference type="SAM" id="MobiDB-lite"/>
    </source>
</evidence>
<accession>A0AAD1BMM4</accession>
<feature type="compositionally biased region" description="Low complexity" evidence="1">
    <location>
        <begin position="92"/>
        <end position="102"/>
    </location>
</feature>
<organism evidence="2 3">
    <name type="scientific">Prevotella intermedia</name>
    <dbReference type="NCBI Taxonomy" id="28131"/>
    <lineage>
        <taxon>Bacteria</taxon>
        <taxon>Pseudomonadati</taxon>
        <taxon>Bacteroidota</taxon>
        <taxon>Bacteroidia</taxon>
        <taxon>Bacteroidales</taxon>
        <taxon>Prevotellaceae</taxon>
        <taxon>Prevotella</taxon>
    </lineage>
</organism>
<proteinExistence type="predicted"/>
<gene>
    <name evidence="2" type="ORF">PI172_2264</name>
</gene>
<name>A0AAD1BMM4_PREIN</name>
<dbReference type="EMBL" id="AP014926">
    <property type="protein sequence ID" value="BAR96992.1"/>
    <property type="molecule type" value="Genomic_DNA"/>
</dbReference>